<dbReference type="PANTHER" id="PTHR34408">
    <property type="entry name" value="FAMILY PROTEIN, PUTATIVE-RELATED"/>
    <property type="match status" value="1"/>
</dbReference>
<evidence type="ECO:0000313" key="3">
    <source>
        <dbReference type="Proteomes" id="UP001172721"/>
    </source>
</evidence>
<proteinExistence type="predicted"/>
<dbReference type="InterPro" id="IPR002901">
    <property type="entry name" value="MGlyc_endo_b_GlcNAc-like_dom"/>
</dbReference>
<feature type="domain" description="SH3b" evidence="1">
    <location>
        <begin position="191"/>
        <end position="254"/>
    </location>
</feature>
<dbReference type="PROSITE" id="PS51781">
    <property type="entry name" value="SH3B"/>
    <property type="match status" value="7"/>
</dbReference>
<feature type="domain" description="SH3b" evidence="1">
    <location>
        <begin position="35"/>
        <end position="98"/>
    </location>
</feature>
<keyword evidence="3" id="KW-1185">Reference proteome</keyword>
<comment type="caution">
    <text evidence="2">The sequence shown here is derived from an EMBL/GenBank/DDBJ whole genome shotgun (WGS) entry which is preliminary data.</text>
</comment>
<dbReference type="InterPro" id="IPR052354">
    <property type="entry name" value="Cell_Wall_Dynamics_Protein"/>
</dbReference>
<dbReference type="Proteomes" id="UP001172721">
    <property type="component" value="Unassembled WGS sequence"/>
</dbReference>
<dbReference type="InterPro" id="IPR003646">
    <property type="entry name" value="SH3-like_bac-type"/>
</dbReference>
<protein>
    <submittedName>
        <fullName evidence="2">SH3 domain-containing protein</fullName>
    </submittedName>
</protein>
<dbReference type="SMART" id="SM00047">
    <property type="entry name" value="LYZ2"/>
    <property type="match status" value="1"/>
</dbReference>
<dbReference type="PANTHER" id="PTHR34408:SF1">
    <property type="entry name" value="GLYCOSYL HYDROLASE FAMILY 19 DOMAIN-CONTAINING PROTEIN HI_1415"/>
    <property type="match status" value="1"/>
</dbReference>
<dbReference type="RefSeq" id="WP_301166948.1">
    <property type="nucleotide sequence ID" value="NZ_JAUHTR010000008.1"/>
</dbReference>
<gene>
    <name evidence="2" type="ORF">QYB97_15690</name>
</gene>
<dbReference type="Pfam" id="PF01832">
    <property type="entry name" value="Glucosaminidase"/>
    <property type="match status" value="1"/>
</dbReference>
<feature type="domain" description="SH3b" evidence="1">
    <location>
        <begin position="269"/>
        <end position="332"/>
    </location>
</feature>
<feature type="domain" description="SH3b" evidence="1">
    <location>
        <begin position="429"/>
        <end position="495"/>
    </location>
</feature>
<dbReference type="Gene3D" id="2.30.30.40">
    <property type="entry name" value="SH3 Domains"/>
    <property type="match status" value="6"/>
</dbReference>
<accession>A0ABT8HYU1</accession>
<feature type="domain" description="SH3b" evidence="1">
    <location>
        <begin position="542"/>
        <end position="621"/>
    </location>
</feature>
<feature type="domain" description="SH3b" evidence="1">
    <location>
        <begin position="106"/>
        <end position="170"/>
    </location>
</feature>
<dbReference type="Gene3D" id="1.10.530.10">
    <property type="match status" value="1"/>
</dbReference>
<name>A0ABT8HYU1_9BACL</name>
<evidence type="ECO:0000259" key="1">
    <source>
        <dbReference type="PROSITE" id="PS51781"/>
    </source>
</evidence>
<feature type="domain" description="SH3b" evidence="1">
    <location>
        <begin position="349"/>
        <end position="412"/>
    </location>
</feature>
<reference evidence="2" key="1">
    <citation type="submission" date="2023-07" db="EMBL/GenBank/DDBJ databases">
        <title>Fictibacillus sp. isolated from freshwater pond.</title>
        <authorList>
            <person name="Kirdat K."/>
            <person name="Bhat A."/>
            <person name="Mourya A."/>
            <person name="Yadav A."/>
        </authorList>
    </citation>
    <scope>NUCLEOTIDE SEQUENCE</scope>
    <source>
        <strain evidence="2">NE201</strain>
    </source>
</reference>
<sequence length="805" mass="86923">MKKLVIPGFYFAVLSTAALYQSIGADSASAQELKRKVVNVGSGSSLNIRKSADTNSPIIGKLVKDVQVTVYSESEGWSKLKAGNRYGYVSSKFLISPAAVARKVTTTTKYVLVSEGSLNLRQRASTGASVIAKLAKGTQVTVYSDSGGWAKIKANGKNGYVSSKYLSSSKPTNIVSKGSTSKPETVSSTKTTTKYVKVKGALNLRKAATTSSTVIKTLKDRVEVTVFSESNGWAKVKASGSIGYVSTKYLTAAKPGQTTKPAPAPEPKTTLKYVKVDGALNVRKAATTHSAVIQILKNGEEVTVYSESSGWAKVKTGSTTGYVSTKYLVAAKPGSTPKPTPATPPETKTMTKYVEVKGALNLRKEATTKSAVIRTLSSGTKVTVYSEYNGWAKVKAGSSTGYVAIKYLTTTKPQNTTTPSPAPKPSEPEPIVRFVAVDASSMLNVRSGPGTTYSIIAKLAKNTAVTILSQSGTWSKISANGKTGYVSTSYLKEKSASPEGILISKTRQKYNLTLDEMVKLQMSASPQTNQKYKGYIREDAIRMTSSIYGTVLGDWNIRGGVGADYWKITTVRRGEQLKILSSVKGSDGHIWYQVEIKDTWVNASPEDVKYYLDPSNFKNDPVKSYQFVKLSQTANLNAAEVNERILSGKGILEGRASSFIKAGNLYGVNDIYLISHSLLETGNGTSQLARGIQYRGRTVYNIYGIGANDGNAVQNGAAYAYNAGWFTLEDAIVGGARFISMGYINKKQDTIYKMRWNPLAAEALGYPSHQYATDIGWASKQVSQIHNLYSLLNNYSIHLEIPVYK</sequence>
<dbReference type="EMBL" id="JAUHTR010000008">
    <property type="protein sequence ID" value="MDN4525927.1"/>
    <property type="molecule type" value="Genomic_DNA"/>
</dbReference>
<organism evidence="2 3">
    <name type="scientific">Fictibacillus fluitans</name>
    <dbReference type="NCBI Taxonomy" id="3058422"/>
    <lineage>
        <taxon>Bacteria</taxon>
        <taxon>Bacillati</taxon>
        <taxon>Bacillota</taxon>
        <taxon>Bacilli</taxon>
        <taxon>Bacillales</taxon>
        <taxon>Fictibacillaceae</taxon>
        <taxon>Fictibacillus</taxon>
    </lineage>
</organism>
<dbReference type="Pfam" id="PF08239">
    <property type="entry name" value="SH3_3"/>
    <property type="match status" value="6"/>
</dbReference>
<dbReference type="SMART" id="SM00287">
    <property type="entry name" value="SH3b"/>
    <property type="match status" value="7"/>
</dbReference>
<evidence type="ECO:0000313" key="2">
    <source>
        <dbReference type="EMBL" id="MDN4525927.1"/>
    </source>
</evidence>